<dbReference type="SUPFAM" id="SSF51735">
    <property type="entry name" value="NAD(P)-binding Rossmann-fold domains"/>
    <property type="match status" value="1"/>
</dbReference>
<dbReference type="GO" id="GO:0050661">
    <property type="term" value="F:NADP binding"/>
    <property type="evidence" value="ECO:0007669"/>
    <property type="project" value="InterPro"/>
</dbReference>
<evidence type="ECO:0000256" key="2">
    <source>
        <dbReference type="ARBA" id="ARBA00023002"/>
    </source>
</evidence>
<dbReference type="InterPro" id="IPR051265">
    <property type="entry name" value="HIBADH-related_NP60_sf"/>
</dbReference>
<dbReference type="InterPro" id="IPR013328">
    <property type="entry name" value="6PGD_dom2"/>
</dbReference>
<dbReference type="Proteomes" id="UP000316184">
    <property type="component" value="Unassembled WGS sequence"/>
</dbReference>
<comment type="caution">
    <text evidence="7">The sequence shown here is derived from an EMBL/GenBank/DDBJ whole genome shotgun (WGS) entry which is preliminary data.</text>
</comment>
<dbReference type="Gene3D" id="1.10.1040.10">
    <property type="entry name" value="N-(1-d-carboxylethyl)-l-norvaline Dehydrogenase, domain 2"/>
    <property type="match status" value="1"/>
</dbReference>
<dbReference type="Gene3D" id="3.40.50.720">
    <property type="entry name" value="NAD(P)-binding Rossmann-like Domain"/>
    <property type="match status" value="1"/>
</dbReference>
<organism evidence="7 8">
    <name type="scientific">Saccharopolyspora dendranthemae</name>
    <dbReference type="NCBI Taxonomy" id="1181886"/>
    <lineage>
        <taxon>Bacteria</taxon>
        <taxon>Bacillati</taxon>
        <taxon>Actinomycetota</taxon>
        <taxon>Actinomycetes</taxon>
        <taxon>Pseudonocardiales</taxon>
        <taxon>Pseudonocardiaceae</taxon>
        <taxon>Saccharopolyspora</taxon>
    </lineage>
</organism>
<dbReference type="AlphaFoldDB" id="A0A561V7B9"/>
<sequence length="287" mass="29306">MTTVAFLGTGTMGAPMARNLVAAGFDLRVWNRTRSRADPLAESGAVVVDSPAEAARGADVLVTMLLDAEATLAAGREAAAALDPGAVWVQMGTIGLPGIESVCRAAADTGGVAVVDAPVLGTKVPAEKGELVVLAAGAPELRDRVQPVFDAVGSRTQWVGEDPALAGGSRLKLVANNWVLTLTNAVGESIALAEDLDVDPSQFLAAIKDTAVDSAYAHMKGAAIISGEYPPAFTLSAAAKDAGLVAQAASDAVRLDLAEAVRARFARALTAGHADEDMAAVYYASKR</sequence>
<dbReference type="InterPro" id="IPR008927">
    <property type="entry name" value="6-PGluconate_DH-like_C_sf"/>
</dbReference>
<dbReference type="InterPro" id="IPR006115">
    <property type="entry name" value="6PGDH_NADP-bd"/>
</dbReference>
<dbReference type="Pfam" id="PF14833">
    <property type="entry name" value="NAD_binding_11"/>
    <property type="match status" value="1"/>
</dbReference>
<feature type="domain" description="6-phosphogluconate dehydrogenase NADP-binding" evidence="5">
    <location>
        <begin position="3"/>
        <end position="160"/>
    </location>
</feature>
<evidence type="ECO:0000256" key="1">
    <source>
        <dbReference type="ARBA" id="ARBA00009080"/>
    </source>
</evidence>
<keyword evidence="2" id="KW-0560">Oxidoreductase</keyword>
<evidence type="ECO:0000313" key="8">
    <source>
        <dbReference type="Proteomes" id="UP000316184"/>
    </source>
</evidence>
<evidence type="ECO:0000313" key="7">
    <source>
        <dbReference type="EMBL" id="TWG07493.1"/>
    </source>
</evidence>
<evidence type="ECO:0000259" key="6">
    <source>
        <dbReference type="Pfam" id="PF14833"/>
    </source>
</evidence>
<dbReference type="Pfam" id="PF03446">
    <property type="entry name" value="NAD_binding_2"/>
    <property type="match status" value="1"/>
</dbReference>
<dbReference type="InterPro" id="IPR036291">
    <property type="entry name" value="NAD(P)-bd_dom_sf"/>
</dbReference>
<protein>
    <submittedName>
        <fullName evidence="7">3-hydroxyisobutyrate dehydrogenase</fullName>
    </submittedName>
</protein>
<evidence type="ECO:0000256" key="4">
    <source>
        <dbReference type="PIRSR" id="PIRSR000103-1"/>
    </source>
</evidence>
<gene>
    <name evidence="7" type="ORF">FHU35_11109</name>
</gene>
<dbReference type="PANTHER" id="PTHR43580:SF2">
    <property type="entry name" value="CYTOKINE-LIKE NUCLEAR FACTOR N-PAC"/>
    <property type="match status" value="1"/>
</dbReference>
<keyword evidence="3" id="KW-0520">NAD</keyword>
<dbReference type="InterPro" id="IPR029154">
    <property type="entry name" value="HIBADH-like_NADP-bd"/>
</dbReference>
<evidence type="ECO:0000259" key="5">
    <source>
        <dbReference type="Pfam" id="PF03446"/>
    </source>
</evidence>
<dbReference type="SUPFAM" id="SSF48179">
    <property type="entry name" value="6-phosphogluconate dehydrogenase C-terminal domain-like"/>
    <property type="match status" value="1"/>
</dbReference>
<comment type="similarity">
    <text evidence="1">Belongs to the HIBADH-related family.</text>
</comment>
<accession>A0A561V7B9</accession>
<feature type="active site" evidence="4">
    <location>
        <position position="172"/>
    </location>
</feature>
<dbReference type="PIRSF" id="PIRSF000103">
    <property type="entry name" value="HIBADH"/>
    <property type="match status" value="1"/>
</dbReference>
<dbReference type="GO" id="GO:0016491">
    <property type="term" value="F:oxidoreductase activity"/>
    <property type="evidence" value="ECO:0007669"/>
    <property type="project" value="UniProtKB-KW"/>
</dbReference>
<reference evidence="7 8" key="1">
    <citation type="submission" date="2019-06" db="EMBL/GenBank/DDBJ databases">
        <title>Sequencing the genomes of 1000 actinobacteria strains.</title>
        <authorList>
            <person name="Klenk H.-P."/>
        </authorList>
    </citation>
    <scope>NUCLEOTIDE SEQUENCE [LARGE SCALE GENOMIC DNA]</scope>
    <source>
        <strain evidence="7 8">DSM 46699</strain>
    </source>
</reference>
<feature type="domain" description="3-hydroxyisobutyrate dehydrogenase-like NAD-binding" evidence="6">
    <location>
        <begin position="168"/>
        <end position="282"/>
    </location>
</feature>
<dbReference type="PANTHER" id="PTHR43580">
    <property type="entry name" value="OXIDOREDUCTASE GLYR1-RELATED"/>
    <property type="match status" value="1"/>
</dbReference>
<name>A0A561V7B9_9PSEU</name>
<evidence type="ECO:0000256" key="3">
    <source>
        <dbReference type="ARBA" id="ARBA00023027"/>
    </source>
</evidence>
<keyword evidence="8" id="KW-1185">Reference proteome</keyword>
<dbReference type="OrthoDB" id="3185659at2"/>
<dbReference type="InterPro" id="IPR015815">
    <property type="entry name" value="HIBADH-related"/>
</dbReference>
<dbReference type="GO" id="GO:0051287">
    <property type="term" value="F:NAD binding"/>
    <property type="evidence" value="ECO:0007669"/>
    <property type="project" value="InterPro"/>
</dbReference>
<dbReference type="EMBL" id="VIWX01000001">
    <property type="protein sequence ID" value="TWG07493.1"/>
    <property type="molecule type" value="Genomic_DNA"/>
</dbReference>
<proteinExistence type="inferred from homology"/>